<feature type="transmembrane region" description="Helical" evidence="13">
    <location>
        <begin position="12"/>
        <end position="34"/>
    </location>
</feature>
<keyword evidence="5" id="KW-0808">Transferase</keyword>
<feature type="transmembrane region" description="Helical" evidence="13">
    <location>
        <begin position="672"/>
        <end position="694"/>
    </location>
</feature>
<dbReference type="InterPro" id="IPR039524">
    <property type="entry name" value="PIGO/GPI13"/>
</dbReference>
<comment type="subcellular location">
    <subcellularLocation>
        <location evidence="1">Endoplasmic reticulum membrane</location>
        <topology evidence="1">Multi-pass membrane protein</topology>
    </subcellularLocation>
</comment>
<sequence length="884" mass="98485">MGVFEKQGNVIVIVICIGELFIVGLLIFSNGFLLTRQVIEKNSTCEDYLDSQTEQTKNGTECWVPPTYKRAVIILIDALRYDFAAYNDSLTEDKFYLNKMPVFNRLVQSKPRQAVLLPFIADAPTTTMQRLKGLTTGSLPTFIDAGNNFASEEISEDNLIDQLVKCGKKVTIMGDDTWDGLFPRRFHRSFLYPSFNVMDLHTVDNGIISHLDEEMRRDDWDVIVAHFLGVDHCGHRYGPNHPEMEAKLKQMSDLVGNVAKKIDDDTILFVLGDHGMTRTGDHGGDSLEEITSALFVYSPMMNIPRQKFSSVSVAQVDFIPTVSLALGVPIPYSNLGTVLDNILVTVNNRQNGGMHQLRALVINVQQVHRYLKHYKELGNDFSEDAWQKLEVLSGQILNGFDEIDELLLSKKKQICVEYLSLAKIMCEDIWAKFSVLEMGGGMLIMATVLLLGGILIAGHVACNEKANIVQGILYMTIAINMFYVLSVYTKISGFGYVSSLVVVMFIYVNRNTFNKISIKVFSSESVSFVIILLMCIGSFSNSYVVVENYVVSYLLLSVVMVLAFSSFVKQNKSKSNAALSGKLIKWTSNYCGFICVSSLLVVSACVRAGSWFWKCREEQSWCTPSEIHTTMAGLPHTSRNWRYFTSLFSLILISWLPRQWLVMCGNMNGSKIGIFITKTIPVLCSILIAGHWALQAVPLSPNSPIKIYVVIPPLVTYALVLLSIIFIFIAPLMVYEVPPSRTEISSVSDNPYMCIPQLYHSLKAKYGTDGSKKQNIPIVYGLATALSAPMISVVTFVLMIVVLLAGDGLSPGILILMIATATCILVQAASAWMNAEKLGRTIKYVYLTCNFLLCTYCQNSWFHCVIINDSLIVSTLILSSEFGV</sequence>
<proteinExistence type="inferred from homology"/>
<evidence type="ECO:0000313" key="15">
    <source>
        <dbReference type="Proteomes" id="UP001381693"/>
    </source>
</evidence>
<evidence type="ECO:0000313" key="14">
    <source>
        <dbReference type="EMBL" id="KAK7067880.1"/>
    </source>
</evidence>
<comment type="pathway">
    <text evidence="2">Glycolipid biosynthesis; glycosylphosphatidylinositol-anchor biosynthesis.</text>
</comment>
<reference evidence="14 15" key="1">
    <citation type="submission" date="2023-11" db="EMBL/GenBank/DDBJ databases">
        <title>Halocaridina rubra genome assembly.</title>
        <authorList>
            <person name="Smith C."/>
        </authorList>
    </citation>
    <scope>NUCLEOTIDE SEQUENCE [LARGE SCALE GENOMIC DNA]</scope>
    <source>
        <strain evidence="14">EP-1</strain>
        <tissue evidence="14">Whole</tissue>
    </source>
</reference>
<feature type="transmembrane region" description="Helical" evidence="13">
    <location>
        <begin position="714"/>
        <end position="735"/>
    </location>
</feature>
<evidence type="ECO:0000256" key="3">
    <source>
        <dbReference type="ARBA" id="ARBA00008695"/>
    </source>
</evidence>
<feature type="transmembrane region" description="Helical" evidence="13">
    <location>
        <begin position="468"/>
        <end position="485"/>
    </location>
</feature>
<dbReference type="FunFam" id="3.40.720.10:FF:000041">
    <property type="entry name" value="GPI ethanolamine phosphate transferase 3"/>
    <property type="match status" value="1"/>
</dbReference>
<organism evidence="14 15">
    <name type="scientific">Halocaridina rubra</name>
    <name type="common">Hawaiian red shrimp</name>
    <dbReference type="NCBI Taxonomy" id="373956"/>
    <lineage>
        <taxon>Eukaryota</taxon>
        <taxon>Metazoa</taxon>
        <taxon>Ecdysozoa</taxon>
        <taxon>Arthropoda</taxon>
        <taxon>Crustacea</taxon>
        <taxon>Multicrustacea</taxon>
        <taxon>Malacostraca</taxon>
        <taxon>Eumalacostraca</taxon>
        <taxon>Eucarida</taxon>
        <taxon>Decapoda</taxon>
        <taxon>Pleocyemata</taxon>
        <taxon>Caridea</taxon>
        <taxon>Atyoidea</taxon>
        <taxon>Atyidae</taxon>
        <taxon>Halocaridina</taxon>
    </lineage>
</organism>
<dbReference type="GO" id="GO:0005789">
    <property type="term" value="C:endoplasmic reticulum membrane"/>
    <property type="evidence" value="ECO:0007669"/>
    <property type="project" value="UniProtKB-SubCell"/>
</dbReference>
<feature type="transmembrane region" description="Helical" evidence="13">
    <location>
        <begin position="550"/>
        <end position="568"/>
    </location>
</feature>
<protein>
    <recommendedName>
        <fullName evidence="12">GPI ethanolamine phosphate transferase 3, catalytic subunit</fullName>
    </recommendedName>
    <alternativeName>
        <fullName evidence="11">Phosphatidylinositol-glycan biosynthesis class O protein</fullName>
    </alternativeName>
</protein>
<name>A0AAN8WX23_HALRR</name>
<feature type="transmembrane region" description="Helical" evidence="13">
    <location>
        <begin position="520"/>
        <end position="544"/>
    </location>
</feature>
<dbReference type="InterPro" id="IPR037675">
    <property type="entry name" value="PIG-O_N"/>
</dbReference>
<dbReference type="SUPFAM" id="SSF53649">
    <property type="entry name" value="Alkaline phosphatase-like"/>
    <property type="match status" value="1"/>
</dbReference>
<keyword evidence="15" id="KW-1185">Reference proteome</keyword>
<keyword evidence="4" id="KW-0337">GPI-anchor biosynthesis</keyword>
<dbReference type="Proteomes" id="UP001381693">
    <property type="component" value="Unassembled WGS sequence"/>
</dbReference>
<evidence type="ECO:0000256" key="6">
    <source>
        <dbReference type="ARBA" id="ARBA00022692"/>
    </source>
</evidence>
<dbReference type="InterPro" id="IPR002591">
    <property type="entry name" value="Phosphodiest/P_Trfase"/>
</dbReference>
<keyword evidence="7" id="KW-0256">Endoplasmic reticulum</keyword>
<comment type="caution">
    <text evidence="14">The sequence shown here is derived from an EMBL/GenBank/DDBJ whole genome shotgun (WGS) entry which is preliminary data.</text>
</comment>
<dbReference type="Pfam" id="PF01663">
    <property type="entry name" value="Phosphodiest"/>
    <property type="match status" value="1"/>
</dbReference>
<dbReference type="AlphaFoldDB" id="A0AAN8WX23"/>
<dbReference type="CDD" id="cd16023">
    <property type="entry name" value="GPI_EPT_3"/>
    <property type="match status" value="1"/>
</dbReference>
<evidence type="ECO:0000256" key="4">
    <source>
        <dbReference type="ARBA" id="ARBA00022502"/>
    </source>
</evidence>
<evidence type="ECO:0000256" key="11">
    <source>
        <dbReference type="ARBA" id="ARBA00079084"/>
    </source>
</evidence>
<dbReference type="PANTHER" id="PTHR23071">
    <property type="entry name" value="PHOSPHATIDYLINOSITOL GLYCAN"/>
    <property type="match status" value="1"/>
</dbReference>
<evidence type="ECO:0000256" key="2">
    <source>
        <dbReference type="ARBA" id="ARBA00004687"/>
    </source>
</evidence>
<keyword evidence="8 13" id="KW-1133">Transmembrane helix</keyword>
<dbReference type="EMBL" id="JAXCGZ010017612">
    <property type="protein sequence ID" value="KAK7067880.1"/>
    <property type="molecule type" value="Genomic_DNA"/>
</dbReference>
<feature type="transmembrane region" description="Helical" evidence="13">
    <location>
        <begin position="641"/>
        <end position="660"/>
    </location>
</feature>
<evidence type="ECO:0000256" key="10">
    <source>
        <dbReference type="ARBA" id="ARBA00023180"/>
    </source>
</evidence>
<evidence type="ECO:0000256" key="7">
    <source>
        <dbReference type="ARBA" id="ARBA00022824"/>
    </source>
</evidence>
<keyword evidence="10" id="KW-0325">Glycoprotein</keyword>
<dbReference type="GO" id="GO:0006506">
    <property type="term" value="P:GPI anchor biosynthetic process"/>
    <property type="evidence" value="ECO:0007669"/>
    <property type="project" value="UniProtKB-KW"/>
</dbReference>
<feature type="transmembrane region" description="Helical" evidence="13">
    <location>
        <begin position="491"/>
        <end position="508"/>
    </location>
</feature>
<evidence type="ECO:0000256" key="9">
    <source>
        <dbReference type="ARBA" id="ARBA00023136"/>
    </source>
</evidence>
<comment type="similarity">
    <text evidence="3">Belongs to the PIGG/PIGN/PIGO family. PIGO subfamily.</text>
</comment>
<gene>
    <name evidence="14" type="ORF">SK128_027756</name>
</gene>
<evidence type="ECO:0000256" key="13">
    <source>
        <dbReference type="SAM" id="Phobius"/>
    </source>
</evidence>
<dbReference type="PANTHER" id="PTHR23071:SF1">
    <property type="entry name" value="GPI ETHANOLAMINE PHOSPHATE TRANSFERASE 3"/>
    <property type="match status" value="1"/>
</dbReference>
<feature type="transmembrane region" description="Helical" evidence="13">
    <location>
        <begin position="589"/>
        <end position="613"/>
    </location>
</feature>
<evidence type="ECO:0000256" key="8">
    <source>
        <dbReference type="ARBA" id="ARBA00022989"/>
    </source>
</evidence>
<evidence type="ECO:0000256" key="5">
    <source>
        <dbReference type="ARBA" id="ARBA00022679"/>
    </source>
</evidence>
<evidence type="ECO:0000256" key="12">
    <source>
        <dbReference type="ARBA" id="ARBA00093602"/>
    </source>
</evidence>
<dbReference type="Gene3D" id="3.40.720.10">
    <property type="entry name" value="Alkaline Phosphatase, subunit A"/>
    <property type="match status" value="1"/>
</dbReference>
<evidence type="ECO:0000256" key="1">
    <source>
        <dbReference type="ARBA" id="ARBA00004477"/>
    </source>
</evidence>
<keyword evidence="6 13" id="KW-0812">Transmembrane</keyword>
<feature type="transmembrane region" description="Helical" evidence="13">
    <location>
        <begin position="812"/>
        <end position="833"/>
    </location>
</feature>
<dbReference type="GO" id="GO:0051377">
    <property type="term" value="F:mannose-ethanolamine phosphotransferase activity"/>
    <property type="evidence" value="ECO:0007669"/>
    <property type="project" value="InterPro"/>
</dbReference>
<accession>A0AAN8WX23</accession>
<dbReference type="InterPro" id="IPR017850">
    <property type="entry name" value="Alkaline_phosphatase_core_sf"/>
</dbReference>
<keyword evidence="9 13" id="KW-0472">Membrane</keyword>
<feature type="transmembrane region" description="Helical" evidence="13">
    <location>
        <begin position="442"/>
        <end position="461"/>
    </location>
</feature>
<feature type="transmembrane region" description="Helical" evidence="13">
    <location>
        <begin position="778"/>
        <end position="806"/>
    </location>
</feature>